<dbReference type="EMBL" id="JAOB01000047">
    <property type="protein sequence ID" value="EUA33419.1"/>
    <property type="molecule type" value="Genomic_DNA"/>
</dbReference>
<feature type="compositionally biased region" description="Basic and acidic residues" evidence="1">
    <location>
        <begin position="57"/>
        <end position="71"/>
    </location>
</feature>
<proteinExistence type="predicted"/>
<accession>X8AP86</accession>
<gene>
    <name evidence="2" type="ORF">I553_7830</name>
</gene>
<evidence type="ECO:0000256" key="1">
    <source>
        <dbReference type="SAM" id="MobiDB-lite"/>
    </source>
</evidence>
<dbReference type="AlphaFoldDB" id="X8AP86"/>
<organism evidence="2">
    <name type="scientific">Mycobacterium xenopi 4042</name>
    <dbReference type="NCBI Taxonomy" id="1299334"/>
    <lineage>
        <taxon>Bacteria</taxon>
        <taxon>Bacillati</taxon>
        <taxon>Actinomycetota</taxon>
        <taxon>Actinomycetes</taxon>
        <taxon>Mycobacteriales</taxon>
        <taxon>Mycobacteriaceae</taxon>
        <taxon>Mycobacterium</taxon>
    </lineage>
</organism>
<reference evidence="2" key="1">
    <citation type="submission" date="2014-01" db="EMBL/GenBank/DDBJ databases">
        <authorList>
            <person name="Brown-Elliot B."/>
            <person name="Wallace R."/>
            <person name="Lenaerts A."/>
            <person name="Ordway D."/>
            <person name="DeGroote M.A."/>
            <person name="Parker T."/>
            <person name="Sizemore C."/>
            <person name="Tallon L.J."/>
            <person name="Sadzewicz L.K."/>
            <person name="Sengamalay N."/>
            <person name="Fraser C.M."/>
            <person name="Hine E."/>
            <person name="Shefchek K.A."/>
            <person name="Das S.P."/>
            <person name="Tettelin H."/>
        </authorList>
    </citation>
    <scope>NUCLEOTIDE SEQUENCE [LARGE SCALE GENOMIC DNA]</scope>
    <source>
        <strain evidence="2">4042</strain>
    </source>
</reference>
<feature type="region of interest" description="Disordered" evidence="1">
    <location>
        <begin position="38"/>
        <end position="71"/>
    </location>
</feature>
<name>X8AP86_MYCXE</name>
<sequence length="71" mass="8070">MAQASVMAALCAATAIIAVVLPFGLRWRCWAQCPWAARLPLPPAGADRRGRRRRHDRVLDRRHGRFHDGRQ</sequence>
<protein>
    <submittedName>
        <fullName evidence="2">Uncharacterized protein</fullName>
    </submittedName>
</protein>
<comment type="caution">
    <text evidence="2">The sequence shown here is derived from an EMBL/GenBank/DDBJ whole genome shotgun (WGS) entry which is preliminary data.</text>
</comment>
<dbReference type="PATRIC" id="fig|1299334.3.peg.5207"/>
<evidence type="ECO:0000313" key="2">
    <source>
        <dbReference type="EMBL" id="EUA33419.1"/>
    </source>
</evidence>